<keyword evidence="3" id="KW-1185">Reference proteome</keyword>
<proteinExistence type="predicted"/>
<keyword evidence="1" id="KW-0472">Membrane</keyword>
<gene>
    <name evidence="2" type="ORF">Tb09.142.0430</name>
</gene>
<dbReference type="KEGG" id="tbr:Tb09.142.0430"/>
<dbReference type="EMBL" id="CM000207">
    <property type="protein sequence ID" value="EAN76240.1"/>
    <property type="molecule type" value="Genomic_DNA"/>
</dbReference>
<dbReference type="VEuPathDB" id="TriTrypDB:Tb927.9.780"/>
<name>Q38G30_TRYB2</name>
<dbReference type="PaxDb" id="5691-EAN76240"/>
<accession>Q38G30</accession>
<feature type="transmembrane region" description="Helical" evidence="1">
    <location>
        <begin position="7"/>
        <end position="26"/>
    </location>
</feature>
<dbReference type="GeneID" id="3659889"/>
<evidence type="ECO:0000313" key="2">
    <source>
        <dbReference type="EMBL" id="EAN76240.1"/>
    </source>
</evidence>
<dbReference type="RefSeq" id="XP_803394.1">
    <property type="nucleotide sequence ID" value="XM_798301.1"/>
</dbReference>
<reference evidence="2 3" key="2">
    <citation type="journal article" date="2005" name="Science">
        <title>The genome of the African trypanosome Trypanosoma brucei.</title>
        <authorList>
            <person name="Berriman M."/>
            <person name="Ghedin E."/>
            <person name="Hertz-Fowler C."/>
            <person name="Blandin G."/>
            <person name="Renauld H."/>
            <person name="Bartholomeu D.C."/>
            <person name="Lennard N.J."/>
            <person name="Caler E."/>
            <person name="Hamlin N.E."/>
            <person name="Haas B."/>
            <person name="Bohme U."/>
            <person name="Hannick L."/>
            <person name="Aslett M.A."/>
            <person name="Shallom J."/>
            <person name="Marcello L."/>
            <person name="Hou L."/>
            <person name="Wickstead B."/>
            <person name="Alsmark U.C."/>
            <person name="Arrowsmith C."/>
            <person name="Atkin R.J."/>
            <person name="Barron A.J."/>
            <person name="Bringaud F."/>
            <person name="Brooks K."/>
            <person name="Carrington M."/>
            <person name="Cherevach I."/>
            <person name="Chillingworth T.J."/>
            <person name="Churcher C."/>
            <person name="Clark L.N."/>
            <person name="Corton C.H."/>
            <person name="Cronin A."/>
            <person name="Davies R.M."/>
            <person name="Doggett J."/>
            <person name="Djikeng A."/>
            <person name="Feldblyum T."/>
            <person name="Field M.C."/>
            <person name="Fraser A."/>
            <person name="Goodhead I."/>
            <person name="Hance Z."/>
            <person name="Harper D."/>
            <person name="Harris B.R."/>
            <person name="Hauser H."/>
            <person name="Hostetler J."/>
            <person name="Ivens A."/>
            <person name="Jagels K."/>
            <person name="Johnson D."/>
            <person name="Johnson J."/>
            <person name="Jones K."/>
            <person name="Kerhornou A.X."/>
            <person name="Koo H."/>
            <person name="Larke N."/>
            <person name="Landfear S."/>
            <person name="Larkin C."/>
            <person name="Leech V."/>
            <person name="Line A."/>
            <person name="Lord A."/>
            <person name="Macleod A."/>
            <person name="Mooney P.J."/>
            <person name="Moule S."/>
            <person name="Martin D.M."/>
            <person name="Morgan G.W."/>
            <person name="Mungall K."/>
            <person name="Norbertczak H."/>
            <person name="Ormond D."/>
            <person name="Pai G."/>
            <person name="Peacock C.S."/>
            <person name="Peterson J."/>
            <person name="Quail M.A."/>
            <person name="Rabbinowitsch E."/>
            <person name="Rajandream M.A."/>
            <person name="Reitter C."/>
            <person name="Salzberg S.L."/>
            <person name="Sanders M."/>
            <person name="Schobel S."/>
            <person name="Sharp S."/>
            <person name="Simmonds M."/>
            <person name="Simpson A.J."/>
            <person name="Tallon L."/>
            <person name="Turner C.M."/>
            <person name="Tait A."/>
            <person name="Tivey A.R."/>
            <person name="Van Aken S."/>
            <person name="Walker D."/>
            <person name="Wanless D."/>
            <person name="Wang S."/>
            <person name="White B."/>
            <person name="White O."/>
            <person name="Whitehead S."/>
            <person name="Woodward J."/>
            <person name="Wortman J."/>
            <person name="Adams M.D."/>
            <person name="Embley T.M."/>
            <person name="Gull K."/>
            <person name="Ullu E."/>
            <person name="Barry J.D."/>
            <person name="Fairlamb A.H."/>
            <person name="Opperdoes F."/>
            <person name="Barrell B.G."/>
            <person name="Donelson J.E."/>
            <person name="Hall N."/>
            <person name="Fraser C.M."/>
            <person name="Melville S.E."/>
            <person name="El-Sayed N.M."/>
        </authorList>
    </citation>
    <scope>NUCLEOTIDE SEQUENCE [LARGE SCALE GENOMIC DNA]</scope>
    <source>
        <strain evidence="2 3">927/4 GUTat10.1</strain>
    </source>
</reference>
<evidence type="ECO:0000256" key="1">
    <source>
        <dbReference type="SAM" id="Phobius"/>
    </source>
</evidence>
<organism evidence="2 3">
    <name type="scientific">Trypanosoma brucei brucei (strain 927/4 GUTat10.1)</name>
    <dbReference type="NCBI Taxonomy" id="185431"/>
    <lineage>
        <taxon>Eukaryota</taxon>
        <taxon>Discoba</taxon>
        <taxon>Euglenozoa</taxon>
        <taxon>Kinetoplastea</taxon>
        <taxon>Metakinetoplastina</taxon>
        <taxon>Trypanosomatida</taxon>
        <taxon>Trypanosomatidae</taxon>
        <taxon>Trypanosoma</taxon>
    </lineage>
</organism>
<keyword evidence="1" id="KW-1133">Transmembrane helix</keyword>
<dbReference type="AlphaFoldDB" id="Q38G30"/>
<evidence type="ECO:0000313" key="3">
    <source>
        <dbReference type="Proteomes" id="UP000008524"/>
    </source>
</evidence>
<dbReference type="Proteomes" id="UP000008524">
    <property type="component" value="Chromosome 9"/>
</dbReference>
<protein>
    <submittedName>
        <fullName evidence="2">Uncharacterized protein</fullName>
    </submittedName>
</protein>
<sequence>MNHGIGMCVAIPAIFFKTIICTIVVLTTHTCTRLFNLFHKANIQKWTAVSQVALAVKNFSSELINNKTTPIIFAWKRPLPSWPQFLQLATCSLVFSLQKCTSIVVSAVAHMCVCVSVCGEMVKSLGRIGTILHHDKYHATI</sequence>
<dbReference type="GO" id="GO:0016020">
    <property type="term" value="C:membrane"/>
    <property type="evidence" value="ECO:0000255"/>
    <property type="project" value="GeneDB"/>
</dbReference>
<reference evidence="2 3" key="1">
    <citation type="journal article" date="2005" name="Science">
        <title>Comparative genomics of trypanosomatid parasitic protozoa.</title>
        <authorList>
            <person name="El-Sayed N.M."/>
            <person name="Myler P.J."/>
            <person name="Blandin G."/>
            <person name="Berriman M."/>
            <person name="Crabtree J."/>
            <person name="Aggarwal G."/>
            <person name="Caler E."/>
            <person name="Renauld H."/>
            <person name="Worthey E.A."/>
            <person name="Hertz-Fowler C."/>
            <person name="Ghedin E."/>
            <person name="Peacock C."/>
            <person name="Bartholomeu D.C."/>
            <person name="Haas B.J."/>
            <person name="Tran A.N."/>
            <person name="Wortman J.R."/>
            <person name="Alsmark U.C."/>
            <person name="Angiuoli S."/>
            <person name="Anupama A."/>
            <person name="Badger J."/>
            <person name="Bringaud F."/>
            <person name="Cadag E."/>
            <person name="Carlton J.M."/>
            <person name="Cerqueira G.C."/>
            <person name="Creasy T."/>
            <person name="Delcher A.L."/>
            <person name="Djikeng A."/>
            <person name="Embley T.M."/>
            <person name="Hauser C."/>
            <person name="Ivens A.C."/>
            <person name="Kummerfeld S.K."/>
            <person name="Pereira-Leal J.B."/>
            <person name="Nilsson D."/>
            <person name="Peterson J."/>
            <person name="Salzberg S.L."/>
            <person name="Shallom J."/>
            <person name="Silva J.C."/>
            <person name="Sundaram J."/>
            <person name="Westenberger S."/>
            <person name="White O."/>
            <person name="Melville S.E."/>
            <person name="Donelson J.E."/>
            <person name="Andersson B."/>
            <person name="Stuart K.D."/>
            <person name="Hall N."/>
        </authorList>
    </citation>
    <scope>NUCLEOTIDE SEQUENCE [LARGE SCALE GENOMIC DNA]</scope>
    <source>
        <strain evidence="2 3">927/4 GUTat10.1</strain>
    </source>
</reference>
<dbReference type="InParanoid" id="Q38G30"/>
<keyword evidence="1" id="KW-0812">Transmembrane</keyword>